<dbReference type="Proteomes" id="UP000799438">
    <property type="component" value="Unassembled WGS sequence"/>
</dbReference>
<dbReference type="RefSeq" id="XP_033398680.1">
    <property type="nucleotide sequence ID" value="XM_033540329.1"/>
</dbReference>
<evidence type="ECO:0008006" key="7">
    <source>
        <dbReference type="Google" id="ProtNLM"/>
    </source>
</evidence>
<keyword evidence="6" id="KW-1185">Reference proteome</keyword>
<reference evidence="5" key="1">
    <citation type="journal article" date="2020" name="Stud. Mycol.">
        <title>101 Dothideomycetes genomes: a test case for predicting lifestyles and emergence of pathogens.</title>
        <authorList>
            <person name="Haridas S."/>
            <person name="Albert R."/>
            <person name="Binder M."/>
            <person name="Bloem J."/>
            <person name="Labutti K."/>
            <person name="Salamov A."/>
            <person name="Andreopoulos B."/>
            <person name="Baker S."/>
            <person name="Barry K."/>
            <person name="Bills G."/>
            <person name="Bluhm B."/>
            <person name="Cannon C."/>
            <person name="Castanera R."/>
            <person name="Culley D."/>
            <person name="Daum C."/>
            <person name="Ezra D."/>
            <person name="Gonzalez J."/>
            <person name="Henrissat B."/>
            <person name="Kuo A."/>
            <person name="Liang C."/>
            <person name="Lipzen A."/>
            <person name="Lutzoni F."/>
            <person name="Magnuson J."/>
            <person name="Mondo S."/>
            <person name="Nolan M."/>
            <person name="Ohm R."/>
            <person name="Pangilinan J."/>
            <person name="Park H.-J."/>
            <person name="Ramirez L."/>
            <person name="Alfaro M."/>
            <person name="Sun H."/>
            <person name="Tritt A."/>
            <person name="Yoshinaga Y."/>
            <person name="Zwiers L.-H."/>
            <person name="Turgeon B."/>
            <person name="Goodwin S."/>
            <person name="Spatafora J."/>
            <person name="Crous P."/>
            <person name="Grigoriev I."/>
        </authorList>
    </citation>
    <scope>NUCLEOTIDE SEQUENCE</scope>
    <source>
        <strain evidence="5">CBS 121167</strain>
    </source>
</reference>
<evidence type="ECO:0000256" key="2">
    <source>
        <dbReference type="ARBA" id="ARBA00022801"/>
    </source>
</evidence>
<accession>A0A6A6BH95</accession>
<keyword evidence="2" id="KW-0378">Hydrolase</keyword>
<evidence type="ECO:0000256" key="3">
    <source>
        <dbReference type="ARBA" id="ARBA00022884"/>
    </source>
</evidence>
<gene>
    <name evidence="5" type="ORF">K452DRAFT_286601</name>
</gene>
<sequence length="157" mass="16645">MAGRPGKIVPLFIASIGNPAPAYANTLHSAGHTALEQIRVVRGFAPFRKDSAAGAAGRGGLISRQSDPVAPGFSWLPGILAPGSSKTDRLGREPVKEGEEDWTLWQSTSLMNVSGKGLGQAYGKWKRANKEGQLVVLHDELEKALGKATFRRGGSAR</sequence>
<dbReference type="Pfam" id="PF01195">
    <property type="entry name" value="Pept_tRNA_hydro"/>
    <property type="match status" value="1"/>
</dbReference>
<evidence type="ECO:0000313" key="5">
    <source>
        <dbReference type="EMBL" id="KAF2142968.1"/>
    </source>
</evidence>
<evidence type="ECO:0000256" key="4">
    <source>
        <dbReference type="SAM" id="MobiDB-lite"/>
    </source>
</evidence>
<dbReference type="PANTHER" id="PTHR17224:SF1">
    <property type="entry name" value="PEPTIDYL-TRNA HYDROLASE"/>
    <property type="match status" value="1"/>
</dbReference>
<evidence type="ECO:0000256" key="1">
    <source>
        <dbReference type="ARBA" id="ARBA00022555"/>
    </source>
</evidence>
<feature type="compositionally biased region" description="Basic and acidic residues" evidence="4">
    <location>
        <begin position="86"/>
        <end position="97"/>
    </location>
</feature>
<dbReference type="EMBL" id="ML995483">
    <property type="protein sequence ID" value="KAF2142968.1"/>
    <property type="molecule type" value="Genomic_DNA"/>
</dbReference>
<keyword evidence="3" id="KW-0694">RNA-binding</keyword>
<dbReference type="SUPFAM" id="SSF53178">
    <property type="entry name" value="Peptidyl-tRNA hydrolase-like"/>
    <property type="match status" value="2"/>
</dbReference>
<organism evidence="5 6">
    <name type="scientific">Aplosporella prunicola CBS 121167</name>
    <dbReference type="NCBI Taxonomy" id="1176127"/>
    <lineage>
        <taxon>Eukaryota</taxon>
        <taxon>Fungi</taxon>
        <taxon>Dikarya</taxon>
        <taxon>Ascomycota</taxon>
        <taxon>Pezizomycotina</taxon>
        <taxon>Dothideomycetes</taxon>
        <taxon>Dothideomycetes incertae sedis</taxon>
        <taxon>Botryosphaeriales</taxon>
        <taxon>Aplosporellaceae</taxon>
        <taxon>Aplosporella</taxon>
    </lineage>
</organism>
<dbReference type="InterPro" id="IPR036416">
    <property type="entry name" value="Pept_tRNA_hydro_sf"/>
</dbReference>
<dbReference type="GO" id="GO:0000049">
    <property type="term" value="F:tRNA binding"/>
    <property type="evidence" value="ECO:0007669"/>
    <property type="project" value="UniProtKB-KW"/>
</dbReference>
<name>A0A6A6BH95_9PEZI</name>
<dbReference type="GeneID" id="54297825"/>
<dbReference type="InterPro" id="IPR001328">
    <property type="entry name" value="Pept_tRNA_hydro"/>
</dbReference>
<feature type="region of interest" description="Disordered" evidence="4">
    <location>
        <begin position="80"/>
        <end position="100"/>
    </location>
</feature>
<dbReference type="Gene3D" id="3.40.50.1470">
    <property type="entry name" value="Peptidyl-tRNA hydrolase"/>
    <property type="match status" value="1"/>
</dbReference>
<evidence type="ECO:0000313" key="6">
    <source>
        <dbReference type="Proteomes" id="UP000799438"/>
    </source>
</evidence>
<dbReference type="GO" id="GO:0004045">
    <property type="term" value="F:peptidyl-tRNA hydrolase activity"/>
    <property type="evidence" value="ECO:0007669"/>
    <property type="project" value="InterPro"/>
</dbReference>
<dbReference type="PANTHER" id="PTHR17224">
    <property type="entry name" value="PEPTIDYL-TRNA HYDROLASE"/>
    <property type="match status" value="1"/>
</dbReference>
<dbReference type="AlphaFoldDB" id="A0A6A6BH95"/>
<protein>
    <recommendedName>
        <fullName evidence="7">Peptidyl-tRNA hydrolase</fullName>
    </recommendedName>
</protein>
<dbReference type="OrthoDB" id="1711136at2759"/>
<proteinExistence type="predicted"/>
<keyword evidence="1" id="KW-0820">tRNA-binding</keyword>